<feature type="region of interest" description="Disordered" evidence="1">
    <location>
        <begin position="422"/>
        <end position="458"/>
    </location>
</feature>
<organism evidence="2 3">
    <name type="scientific">[Candida] subhashii</name>
    <dbReference type="NCBI Taxonomy" id="561895"/>
    <lineage>
        <taxon>Eukaryota</taxon>
        <taxon>Fungi</taxon>
        <taxon>Dikarya</taxon>
        <taxon>Ascomycota</taxon>
        <taxon>Saccharomycotina</taxon>
        <taxon>Pichiomycetes</taxon>
        <taxon>Debaryomycetaceae</taxon>
        <taxon>Spathaspora</taxon>
    </lineage>
</organism>
<name>A0A8J5QG61_9ASCO</name>
<feature type="region of interest" description="Disordered" evidence="1">
    <location>
        <begin position="924"/>
        <end position="952"/>
    </location>
</feature>
<evidence type="ECO:0000313" key="2">
    <source>
        <dbReference type="EMBL" id="KAG7662367.1"/>
    </source>
</evidence>
<accession>A0A8J5QG61</accession>
<dbReference type="Proteomes" id="UP000694255">
    <property type="component" value="Unassembled WGS sequence"/>
</dbReference>
<dbReference type="AlphaFoldDB" id="A0A8J5QG61"/>
<dbReference type="GeneID" id="73470938"/>
<proteinExistence type="predicted"/>
<feature type="compositionally biased region" description="Basic residues" evidence="1">
    <location>
        <begin position="940"/>
        <end position="952"/>
    </location>
</feature>
<protein>
    <submittedName>
        <fullName evidence="2">Uncharacterized protein</fullName>
    </submittedName>
</protein>
<reference evidence="2 3" key="1">
    <citation type="journal article" date="2021" name="DNA Res.">
        <title>Genome analysis of Candida subhashii reveals its hybrid nature and dual mitochondrial genome conformations.</title>
        <authorList>
            <person name="Mixao V."/>
            <person name="Hegedusova E."/>
            <person name="Saus E."/>
            <person name="Pryszcz L.P."/>
            <person name="Cillingova A."/>
            <person name="Nosek J."/>
            <person name="Gabaldon T."/>
        </authorList>
    </citation>
    <scope>NUCLEOTIDE SEQUENCE [LARGE SCALE GENOMIC DNA]</scope>
    <source>
        <strain evidence="2 3">CBS 10753</strain>
    </source>
</reference>
<comment type="caution">
    <text evidence="2">The sequence shown here is derived from an EMBL/GenBank/DDBJ whole genome shotgun (WGS) entry which is preliminary data.</text>
</comment>
<gene>
    <name evidence="2" type="ORF">J8A68_004138</name>
</gene>
<evidence type="ECO:0000313" key="3">
    <source>
        <dbReference type="Proteomes" id="UP000694255"/>
    </source>
</evidence>
<evidence type="ECO:0000256" key="1">
    <source>
        <dbReference type="SAM" id="MobiDB-lite"/>
    </source>
</evidence>
<dbReference type="OrthoDB" id="3980110at2759"/>
<dbReference type="RefSeq" id="XP_049262600.1">
    <property type="nucleotide sequence ID" value="XM_049408065.1"/>
</dbReference>
<feature type="compositionally biased region" description="Basic and acidic residues" evidence="1">
    <location>
        <begin position="926"/>
        <end position="939"/>
    </location>
</feature>
<sequence>MQENASDEEIEGNNNKNNVVEFDFALPLNRLVQDLGKRHEHLAILLDIPPEDEVLSFSFNTVVALCDPFTQPQETTESILSVDSISDLLIAIVYGHYLEANRETINEEDIELESIKFDISTQFFAILRYIHSLLNAEDELDLRYIENDEEHYQENIQLWTPEEILWSDELNLKIVYCIACVLLLAIYKLFKPTSGEYNLTLNPYLHYFLKLWKCHTNIILLGLEIDRRIEFQNHENSTVEETPEVIKQTLKGSSSIRYVLAWILNQNPSSVVEDEDEEGGVIPAGESDLSPQDDFDLKNETILNFIQPLARKKVNGGAISIDMRLVVIALLIIYSGTTFTAASFEVEDKPSRNQSEASRRLNQSKQIAELGDILIDLEYADRFDEDIKYIFEYEYDDSSYADRFDEDIKYIFEYEYDGSSDVEWSEGEEEHNGKESETKSQPESKIRNETADEPQVENNLVEETEAIEFDEFGRDWRDIPRGDNEKLRKNFLKLFSDFDKMEDKNSSDDIFTSWGQLYGCLQFVTLNSIEGNTEIEERVGQVVLNTISKAIWDKANNRPNPINPHHVSQYFALSASEDEITVTQENNKLIVPIFNITKFELFLHNNSKLARCVMDEMLMCSGERRVLIWFLTHNLNLSNLLIDYVYQLLAGLRGNSKSQTPYLFTREGNKVNLSEVEQSMLLHEFLTNSNVYLSATDGIEIDDGYKVVLAESIAKKHMSILCLMINQLIKIGIINLAQQGQPDEKNVDDIHDYKNELQVLLINWIGKVPEARQLFFKIKNANYEKVPKVEQAPSEVKVTEAEERELFQKYSNMSTLEVSEDMKSNERSAKIVEAFTTRIKADIKTILSPDKNANVNLTSLSEDLRYFIEQFNVLCKIEYVAEELFDEFEPVITTGSISSVDAIPVEANPGEQFEAEFNTDFLNGEGKFKQKNNENEASTKKKGKKKKKGRKK</sequence>
<keyword evidence="3" id="KW-1185">Reference proteome</keyword>
<dbReference type="EMBL" id="JAGSYN010000180">
    <property type="protein sequence ID" value="KAG7662367.1"/>
    <property type="molecule type" value="Genomic_DNA"/>
</dbReference>
<feature type="compositionally biased region" description="Basic and acidic residues" evidence="1">
    <location>
        <begin position="430"/>
        <end position="450"/>
    </location>
</feature>